<dbReference type="SUPFAM" id="SSF48208">
    <property type="entry name" value="Six-hairpin glycosidases"/>
    <property type="match status" value="1"/>
</dbReference>
<protein>
    <recommendedName>
        <fullName evidence="7">Glycoside hydrolase family 127 protein</fullName>
    </recommendedName>
</protein>
<evidence type="ECO:0000313" key="5">
    <source>
        <dbReference type="EMBL" id="NYJ76935.1"/>
    </source>
</evidence>
<name>A0A7Z0GJ45_9MICC</name>
<keyword evidence="6" id="KW-1185">Reference proteome</keyword>
<dbReference type="GO" id="GO:0005975">
    <property type="term" value="P:carbohydrate metabolic process"/>
    <property type="evidence" value="ECO:0007669"/>
    <property type="project" value="InterPro"/>
</dbReference>
<feature type="domain" description="Non-reducing end beta-L-arabinofuranosidase-like GH127 C-terminal" evidence="4">
    <location>
        <begin position="568"/>
        <end position="679"/>
    </location>
</feature>
<reference evidence="5 6" key="1">
    <citation type="submission" date="2020-07" db="EMBL/GenBank/DDBJ databases">
        <title>Sequencing the genomes of 1000 actinobacteria strains.</title>
        <authorList>
            <person name="Klenk H.-P."/>
        </authorList>
    </citation>
    <scope>NUCLEOTIDE SEQUENCE [LARGE SCALE GENOMIC DNA]</scope>
    <source>
        <strain evidence="5 6">DSM 15475</strain>
    </source>
</reference>
<dbReference type="PANTHER" id="PTHR43465:SF2">
    <property type="entry name" value="DUF1680 DOMAIN PROTEIN (AFU_ORTHOLOGUE AFUA_1G08910)"/>
    <property type="match status" value="1"/>
</dbReference>
<feature type="domain" description="Non-reducing end beta-L-arabinofuranosidase-like GH127 middle" evidence="3">
    <location>
        <begin position="467"/>
        <end position="563"/>
    </location>
</feature>
<dbReference type="Pfam" id="PF20736">
    <property type="entry name" value="Glyco_hydro127M"/>
    <property type="match status" value="1"/>
</dbReference>
<evidence type="ECO:0000259" key="3">
    <source>
        <dbReference type="Pfam" id="PF20736"/>
    </source>
</evidence>
<gene>
    <name evidence="5" type="ORF">HNR09_000346</name>
</gene>
<dbReference type="RefSeq" id="WP_343047407.1">
    <property type="nucleotide sequence ID" value="NZ_BAAALL010000010.1"/>
</dbReference>
<proteinExistence type="predicted"/>
<feature type="region of interest" description="Disordered" evidence="1">
    <location>
        <begin position="632"/>
        <end position="654"/>
    </location>
</feature>
<dbReference type="InterPro" id="IPR008928">
    <property type="entry name" value="6-hairpin_glycosidase_sf"/>
</dbReference>
<dbReference type="InterPro" id="IPR049046">
    <property type="entry name" value="Beta-AFase-like_GH127_middle"/>
</dbReference>
<comment type="caution">
    <text evidence="5">The sequence shown here is derived from an EMBL/GenBank/DDBJ whole genome shotgun (WGS) entry which is preliminary data.</text>
</comment>
<evidence type="ECO:0000313" key="6">
    <source>
        <dbReference type="Proteomes" id="UP000535437"/>
    </source>
</evidence>
<dbReference type="InterPro" id="IPR049049">
    <property type="entry name" value="Beta-AFase-like_GH127_C"/>
</dbReference>
<dbReference type="EMBL" id="JACCFY010000001">
    <property type="protein sequence ID" value="NYJ76935.1"/>
    <property type="molecule type" value="Genomic_DNA"/>
</dbReference>
<dbReference type="InterPro" id="IPR049174">
    <property type="entry name" value="Beta-AFase-like"/>
</dbReference>
<dbReference type="Pfam" id="PF07944">
    <property type="entry name" value="Beta-AFase-like_GH127_cat"/>
    <property type="match status" value="1"/>
</dbReference>
<evidence type="ECO:0008006" key="7">
    <source>
        <dbReference type="Google" id="ProtNLM"/>
    </source>
</evidence>
<organism evidence="5 6">
    <name type="scientific">Nesterenkonia xinjiangensis</name>
    <dbReference type="NCBI Taxonomy" id="225327"/>
    <lineage>
        <taxon>Bacteria</taxon>
        <taxon>Bacillati</taxon>
        <taxon>Actinomycetota</taxon>
        <taxon>Actinomycetes</taxon>
        <taxon>Micrococcales</taxon>
        <taxon>Micrococcaceae</taxon>
        <taxon>Nesterenkonia</taxon>
    </lineage>
</organism>
<dbReference type="InterPro" id="IPR012878">
    <property type="entry name" value="Beta-AFase-like_GH127_cat"/>
</dbReference>
<dbReference type="AlphaFoldDB" id="A0A7Z0GJ45"/>
<feature type="domain" description="Non-reducing end beta-L-arabinofuranosidase-like GH127 catalytic" evidence="2">
    <location>
        <begin position="45"/>
        <end position="444"/>
    </location>
</feature>
<feature type="region of interest" description="Disordered" evidence="1">
    <location>
        <begin position="1"/>
        <end position="28"/>
    </location>
</feature>
<dbReference type="Pfam" id="PF20737">
    <property type="entry name" value="Glyco_hydro127C"/>
    <property type="match status" value="1"/>
</dbReference>
<evidence type="ECO:0000259" key="2">
    <source>
        <dbReference type="Pfam" id="PF07944"/>
    </source>
</evidence>
<accession>A0A7Z0GJ45</accession>
<dbReference type="PANTHER" id="PTHR43465">
    <property type="entry name" value="DUF1680 DOMAIN PROTEIN (AFU_ORTHOLOGUE AFUA_1G08910)"/>
    <property type="match status" value="1"/>
</dbReference>
<sequence length="681" mass="74396">MTLHHTDHRPRQLAVGPEGRGAHGALTTAPVVPAHGRRRGARSTEVRLDPASFWGRRQEVNAAATLPHCVEWMERLGWLENFDRVGRGEPTEDRPGWQFSDSEVYKLLEAVAWEQSRTGDPELEKLHGGLVARIAAAQDDDGYLGTAFGHPGLPPRYSDLSMGHELYNMGHLIQAAVARARLLGSQRAQEDQLVGVARAAADHICTEFGPEARQGICGHPEVEVALVELGRALGEPRYREQARLFLDRRGHGSLPVPALLAADYFQDDVPVRRAEVLRGHAVRALYLTAGAVDLAVDTEDEQLLEAVIGQWRRTVERRTYLTGGMGSRHQDEGFGEDFELPCDRAYCETCAGVASVMVSWRLYLSTGGVEHLDLIERTLFNVIATSAAEDGRAFFYANPLQLREEPDVQEAEGVHMRAEGGLRAPWFDVSCCPTNVARTLASLQNYVISVEEAGEAEEAGKAGAPTVSVLQYMAGEIRAELAVGHLGLRVEGDYPDQQLVRLTVTEAPPGPVRLRLRVPAWAVDARLSVTGADGIRRSRRAVRPGWAEVPTDLAPGDVLHLDLGTAPRLTWPDPRIDAVRGTVAVERGPLVLCLESTDLPEGVALEDVRIDLDQPLRAHRDGASVRLLVRPAGKPAPGRPPFGHAPPAADGEPETFEGALIPYHRWAERGPSTMRIFLPVG</sequence>
<dbReference type="Proteomes" id="UP000535437">
    <property type="component" value="Unassembled WGS sequence"/>
</dbReference>
<evidence type="ECO:0000256" key="1">
    <source>
        <dbReference type="SAM" id="MobiDB-lite"/>
    </source>
</evidence>
<evidence type="ECO:0000259" key="4">
    <source>
        <dbReference type="Pfam" id="PF20737"/>
    </source>
</evidence>